<dbReference type="AlphaFoldDB" id="A0A7W5PBG8"/>
<dbReference type="Proteomes" id="UP000553442">
    <property type="component" value="Unassembled WGS sequence"/>
</dbReference>
<comment type="caution">
    <text evidence="2">The sequence shown here is derived from an EMBL/GenBank/DDBJ whole genome shotgun (WGS) entry which is preliminary data.</text>
</comment>
<dbReference type="EMBL" id="JACHZF010000017">
    <property type="protein sequence ID" value="MBB3331582.1"/>
    <property type="molecule type" value="Genomic_DNA"/>
</dbReference>
<gene>
    <name evidence="2" type="ORF">BDK63_002465</name>
</gene>
<evidence type="ECO:0000313" key="3">
    <source>
        <dbReference type="Proteomes" id="UP000553442"/>
    </source>
</evidence>
<evidence type="ECO:0000313" key="2">
    <source>
        <dbReference type="EMBL" id="MBB3331582.1"/>
    </source>
</evidence>
<name>A0A7W5PBG8_9GAMM</name>
<evidence type="ECO:0000256" key="1">
    <source>
        <dbReference type="SAM" id="MobiDB-lite"/>
    </source>
</evidence>
<protein>
    <submittedName>
        <fullName evidence="2">Uncharacterized protein</fullName>
    </submittedName>
</protein>
<accession>A0A7W5PBG8</accession>
<proteinExistence type="predicted"/>
<dbReference type="RefSeq" id="WP_183332353.1">
    <property type="nucleotide sequence ID" value="NZ_JACHZF010000017.1"/>
</dbReference>
<organism evidence="2 3">
    <name type="scientific">Halomonas campaniensis</name>
    <dbReference type="NCBI Taxonomy" id="213554"/>
    <lineage>
        <taxon>Bacteria</taxon>
        <taxon>Pseudomonadati</taxon>
        <taxon>Pseudomonadota</taxon>
        <taxon>Gammaproteobacteria</taxon>
        <taxon>Oceanospirillales</taxon>
        <taxon>Halomonadaceae</taxon>
        <taxon>Halomonas</taxon>
    </lineage>
</organism>
<sequence length="72" mass="7750">MTYPIDTPRPPARAADAYRHAPASRYPGLIALLDRDDIVRPELRNDAILAALPGQAAPQRHRAASATPPAGR</sequence>
<reference evidence="2 3" key="1">
    <citation type="submission" date="2020-08" db="EMBL/GenBank/DDBJ databases">
        <title>Genomic Encyclopedia of Archaeal and Bacterial Type Strains, Phase II (KMG-II): from individual species to whole genera.</title>
        <authorList>
            <person name="Goeker M."/>
        </authorList>
    </citation>
    <scope>NUCLEOTIDE SEQUENCE [LARGE SCALE GENOMIC DNA]</scope>
    <source>
        <strain evidence="2 3">5AG</strain>
    </source>
</reference>
<keyword evidence="3" id="KW-1185">Reference proteome</keyword>
<feature type="region of interest" description="Disordered" evidence="1">
    <location>
        <begin position="53"/>
        <end position="72"/>
    </location>
</feature>